<dbReference type="InterPro" id="IPR029044">
    <property type="entry name" value="Nucleotide-diphossugar_trans"/>
</dbReference>
<dbReference type="RefSeq" id="XP_013356369.1">
    <property type="nucleotide sequence ID" value="XM_013500915.1"/>
</dbReference>
<dbReference type="Gene3D" id="3.90.550.10">
    <property type="entry name" value="Spore Coat Polysaccharide Biosynthesis Protein SpsA, Chain A"/>
    <property type="match status" value="2"/>
</dbReference>
<protein>
    <submittedName>
        <fullName evidence="4">UDP-N-acetyl-D-galactosamine:polypeptide N-acetylgalactosaminyltransferase T3, putative</fullName>
    </submittedName>
</protein>
<dbReference type="AlphaFoldDB" id="U6KAH3"/>
<dbReference type="InterPro" id="IPR001173">
    <property type="entry name" value="Glyco_trans_2-like"/>
</dbReference>
<proteinExistence type="predicted"/>
<name>U6KAH3_9EIME</name>
<dbReference type="GO" id="GO:0006493">
    <property type="term" value="P:protein O-linked glycosylation"/>
    <property type="evidence" value="ECO:0007669"/>
    <property type="project" value="TreeGrafter"/>
</dbReference>
<dbReference type="PANTHER" id="PTHR11675:SF126">
    <property type="entry name" value="RICIN B LECTIN DOMAIN-CONTAINING PROTEIN"/>
    <property type="match status" value="1"/>
</dbReference>
<dbReference type="OrthoDB" id="416652at2759"/>
<dbReference type="Proteomes" id="UP000030744">
    <property type="component" value="Unassembled WGS sequence"/>
</dbReference>
<feature type="domain" description="Glycosyltransferase 2-like" evidence="3">
    <location>
        <begin position="138"/>
        <end position="269"/>
    </location>
</feature>
<dbReference type="PANTHER" id="PTHR11675">
    <property type="entry name" value="N-ACETYLGALACTOSAMINYLTRANSFERASE"/>
    <property type="match status" value="1"/>
</dbReference>
<evidence type="ECO:0000313" key="4">
    <source>
        <dbReference type="EMBL" id="CDJ33806.1"/>
    </source>
</evidence>
<evidence type="ECO:0000256" key="2">
    <source>
        <dbReference type="SAM" id="SignalP"/>
    </source>
</evidence>
<gene>
    <name evidence="4" type="ORF">EMH_0085500</name>
</gene>
<keyword evidence="2" id="KW-0732">Signal</keyword>
<dbReference type="Pfam" id="PF00535">
    <property type="entry name" value="Glycos_transf_2"/>
    <property type="match status" value="1"/>
</dbReference>
<accession>U6KAH3</accession>
<dbReference type="GeneID" id="25382894"/>
<dbReference type="InterPro" id="IPR035992">
    <property type="entry name" value="Ricin_B-like_lectins"/>
</dbReference>
<dbReference type="EMBL" id="HG685688">
    <property type="protein sequence ID" value="CDJ33806.1"/>
    <property type="molecule type" value="Genomic_DNA"/>
</dbReference>
<keyword evidence="5" id="KW-1185">Reference proteome</keyword>
<feature type="signal peptide" evidence="2">
    <location>
        <begin position="1"/>
        <end position="21"/>
    </location>
</feature>
<reference evidence="4" key="1">
    <citation type="submission" date="2013-10" db="EMBL/GenBank/DDBJ databases">
        <title>Genomic analysis of the causative agents of coccidiosis in chickens.</title>
        <authorList>
            <person name="Reid A.J."/>
            <person name="Blake D."/>
            <person name="Billington K."/>
            <person name="Browne H."/>
            <person name="Dunn M."/>
            <person name="Hung S."/>
            <person name="Kawahara F."/>
            <person name="Miranda-Saavedra D."/>
            <person name="Mourier T."/>
            <person name="Nagra H."/>
            <person name="Otto T.D."/>
            <person name="Rawlings N."/>
            <person name="Sanchez A."/>
            <person name="Sanders M."/>
            <person name="Subramaniam C."/>
            <person name="Tay Y."/>
            <person name="Dear P."/>
            <person name="Doerig C."/>
            <person name="Gruber A."/>
            <person name="Parkinson J."/>
            <person name="Shirley M."/>
            <person name="Wan K.L."/>
            <person name="Berriman M."/>
            <person name="Tomley F."/>
            <person name="Pain A."/>
        </authorList>
    </citation>
    <scope>NUCLEOTIDE SEQUENCE [LARGE SCALE GENOMIC DNA]</scope>
    <source>
        <strain evidence="4">Houghton</strain>
    </source>
</reference>
<keyword evidence="1" id="KW-1015">Disulfide bond</keyword>
<evidence type="ECO:0000313" key="5">
    <source>
        <dbReference type="Proteomes" id="UP000030744"/>
    </source>
</evidence>
<dbReference type="GO" id="GO:0005794">
    <property type="term" value="C:Golgi apparatus"/>
    <property type="evidence" value="ECO:0007669"/>
    <property type="project" value="TreeGrafter"/>
</dbReference>
<reference evidence="4" key="2">
    <citation type="submission" date="2013-10" db="EMBL/GenBank/DDBJ databases">
        <authorList>
            <person name="Aslett M."/>
        </authorList>
    </citation>
    <scope>NUCLEOTIDE SEQUENCE [LARGE SCALE GENOMIC DNA]</scope>
    <source>
        <strain evidence="4">Houghton</strain>
    </source>
</reference>
<evidence type="ECO:0000256" key="1">
    <source>
        <dbReference type="ARBA" id="ARBA00023157"/>
    </source>
</evidence>
<keyword evidence="4" id="KW-0808">Transferase</keyword>
<sequence>MALGFGSILLNAVLITRYVLPGVQLTADGEPVADFSAAVQQQKFPNPSIAGGNSNVIHGTFDPQRMHGPLGLNPDGTPAHVPAPPPPPDLHMPAELARGGGFNLQLSDHLPLDRAAPDSRHSACKTLQYDLSSLPAASVLMVFYNEPFSTLMRSVHSVLNRTPPSLLHEVVLLDDGSNLPDVAAKGNGKLQQYIELLPKVRLVRSPRREGIVGARLRAIRAATAPIFVVLDSHIEVQDQWLEPLVARIQEDHRRIVMPQVDGIDAETFEHIAGGIGCKLGFLWQLMEHSYESHQMQRLPREEQQHGPTDFQTSPAMAGGLFAANKDFFFSIGAYDEGPNIDYGVDTLKQRQEWRKQHNCKSFKWYMENVFPEADVVHLDDVPYLGTLENKGSGLCLDSVGRASPGGRPSLAQCAAGHATQEFMYFR</sequence>
<dbReference type="VEuPathDB" id="ToxoDB:EMH_0085500"/>
<dbReference type="GO" id="GO:0004653">
    <property type="term" value="F:polypeptide N-acetylgalactosaminyltransferase activity"/>
    <property type="evidence" value="ECO:0007669"/>
    <property type="project" value="TreeGrafter"/>
</dbReference>
<evidence type="ECO:0000259" key="3">
    <source>
        <dbReference type="Pfam" id="PF00535"/>
    </source>
</evidence>
<organism evidence="4 5">
    <name type="scientific">Eimeria mitis</name>
    <dbReference type="NCBI Taxonomy" id="44415"/>
    <lineage>
        <taxon>Eukaryota</taxon>
        <taxon>Sar</taxon>
        <taxon>Alveolata</taxon>
        <taxon>Apicomplexa</taxon>
        <taxon>Conoidasida</taxon>
        <taxon>Coccidia</taxon>
        <taxon>Eucoccidiorida</taxon>
        <taxon>Eimeriorina</taxon>
        <taxon>Eimeriidae</taxon>
        <taxon>Eimeria</taxon>
    </lineage>
</organism>
<dbReference type="SUPFAM" id="SSF53448">
    <property type="entry name" value="Nucleotide-diphospho-sugar transferases"/>
    <property type="match status" value="1"/>
</dbReference>
<feature type="chain" id="PRO_5004673159" evidence="2">
    <location>
        <begin position="22"/>
        <end position="426"/>
    </location>
</feature>
<dbReference type="SUPFAM" id="SSF50370">
    <property type="entry name" value="Ricin B-like lectins"/>
    <property type="match status" value="1"/>
</dbReference>